<keyword evidence="2" id="KW-0865">Zymogen</keyword>
<evidence type="ECO:0000256" key="4">
    <source>
        <dbReference type="ARBA" id="ARBA00023317"/>
    </source>
</evidence>
<evidence type="ECO:0000256" key="1">
    <source>
        <dbReference type="ARBA" id="ARBA00022793"/>
    </source>
</evidence>
<name>A0A6N7XI74_9FIRM</name>
<comment type="caution">
    <text evidence="5">The sequence shown here is derived from an EMBL/GenBank/DDBJ whole genome shotgun (WGS) entry which is preliminary data.</text>
</comment>
<dbReference type="PANTHER" id="PTHR10067">
    <property type="entry name" value="PHOSPHATIDYLSERINE DECARBOXYLASE"/>
    <property type="match status" value="1"/>
</dbReference>
<dbReference type="Pfam" id="PF02666">
    <property type="entry name" value="PS_Dcarbxylase"/>
    <property type="match status" value="1"/>
</dbReference>
<keyword evidence="1" id="KW-0210">Decarboxylase</keyword>
<dbReference type="GO" id="GO:0004609">
    <property type="term" value="F:phosphatidylserine decarboxylase activity"/>
    <property type="evidence" value="ECO:0007669"/>
    <property type="project" value="InterPro"/>
</dbReference>
<gene>
    <name evidence="5" type="ORF">FYJ65_06475</name>
</gene>
<reference evidence="5 6" key="1">
    <citation type="submission" date="2019-08" db="EMBL/GenBank/DDBJ databases">
        <title>In-depth cultivation of the pig gut microbiome towards novel bacterial diversity and tailored functional studies.</title>
        <authorList>
            <person name="Wylensek D."/>
            <person name="Hitch T.C.A."/>
            <person name="Clavel T."/>
        </authorList>
    </citation>
    <scope>NUCLEOTIDE SEQUENCE [LARGE SCALE GENOMIC DNA]</scope>
    <source>
        <strain evidence="5 6">WCA-MUC-591-APC-4B</strain>
    </source>
</reference>
<evidence type="ECO:0000256" key="3">
    <source>
        <dbReference type="ARBA" id="ARBA00023239"/>
    </source>
</evidence>
<accession>A0A6N7XI74</accession>
<keyword evidence="3" id="KW-0456">Lyase</keyword>
<evidence type="ECO:0000313" key="5">
    <source>
        <dbReference type="EMBL" id="MST70978.1"/>
    </source>
</evidence>
<dbReference type="AlphaFoldDB" id="A0A6N7XI74"/>
<evidence type="ECO:0000313" key="6">
    <source>
        <dbReference type="Proteomes" id="UP000469424"/>
    </source>
</evidence>
<protein>
    <submittedName>
        <fullName evidence="5">Phosphatidylserine decarboxylase</fullName>
    </submittedName>
</protein>
<dbReference type="EMBL" id="VUNA01000011">
    <property type="protein sequence ID" value="MST70978.1"/>
    <property type="molecule type" value="Genomic_DNA"/>
</dbReference>
<sequence length="268" mass="30828">MLKFLYQTMPGRCILKLLTRPGLSRFVGRFMDSAISRPIIPRFIRKNNIDMNDYLDEEYGCFNDFFCRRIRPELRPMDMDEAVLPSPCDGLLSAYPITDSLVIPVKGSRYSIRDLVRDEELAQKYENGTCLVFRLCVHHYHRYAYPDNGRKTKNTFIPGVLHTVRPVALRELPVFTENAREYTVIRSENFGDVLQMEVGAMLVGKIDNYHQEADVRRGQEKGRFLYGGSTIILLLEPGTVAVTEKFFKATRAGEETEVKMGEAIGRRE</sequence>
<organism evidence="5 6">
    <name type="scientific">Mogibacterium kristiansenii</name>
    <dbReference type="NCBI Taxonomy" id="2606708"/>
    <lineage>
        <taxon>Bacteria</taxon>
        <taxon>Bacillati</taxon>
        <taxon>Bacillota</taxon>
        <taxon>Clostridia</taxon>
        <taxon>Peptostreptococcales</taxon>
        <taxon>Anaerovoracaceae</taxon>
        <taxon>Mogibacterium</taxon>
    </lineage>
</organism>
<keyword evidence="6" id="KW-1185">Reference proteome</keyword>
<proteinExistence type="predicted"/>
<dbReference type="InterPro" id="IPR003817">
    <property type="entry name" value="PS_Dcarbxylase"/>
</dbReference>
<dbReference type="RefSeq" id="WP_154554539.1">
    <property type="nucleotide sequence ID" value="NZ_JAQXUZ010000010.1"/>
</dbReference>
<dbReference type="GO" id="GO:0008654">
    <property type="term" value="P:phospholipid biosynthetic process"/>
    <property type="evidence" value="ECO:0007669"/>
    <property type="project" value="InterPro"/>
</dbReference>
<evidence type="ECO:0000256" key="2">
    <source>
        <dbReference type="ARBA" id="ARBA00023145"/>
    </source>
</evidence>
<keyword evidence="4" id="KW-0670">Pyruvate</keyword>
<dbReference type="PANTHER" id="PTHR10067:SF17">
    <property type="entry name" value="PHOSPHATIDYLSERINE DECARBOXYLASE PROENZYME 2"/>
    <property type="match status" value="1"/>
</dbReference>
<dbReference type="Proteomes" id="UP000469424">
    <property type="component" value="Unassembled WGS sequence"/>
</dbReference>